<dbReference type="PANTHER" id="PTHR12170">
    <property type="entry name" value="MACROPHAGE ERYTHROBLAST ATTACHER-RELATED"/>
    <property type="match status" value="1"/>
</dbReference>
<keyword evidence="5" id="KW-0862">Zinc</keyword>
<dbReference type="CDD" id="cd16652">
    <property type="entry name" value="dRING_Rmd5p-like"/>
    <property type="match status" value="1"/>
</dbReference>
<comment type="subcellular location">
    <subcellularLocation>
        <location evidence="1">Cytoplasm</location>
    </subcellularLocation>
</comment>
<dbReference type="Pfam" id="PF13445">
    <property type="entry name" value="zf-RING_UBOX"/>
    <property type="match status" value="1"/>
</dbReference>
<dbReference type="PROSITE" id="PS50897">
    <property type="entry name" value="CTLH"/>
    <property type="match status" value="1"/>
</dbReference>
<keyword evidence="13" id="KW-1185">Reference proteome</keyword>
<dbReference type="OrthoDB" id="1933281at2759"/>
<dbReference type="GO" id="GO:0005634">
    <property type="term" value="C:nucleus"/>
    <property type="evidence" value="ECO:0007669"/>
    <property type="project" value="TreeGrafter"/>
</dbReference>
<dbReference type="InterPro" id="IPR027370">
    <property type="entry name" value="Znf-RING_euk"/>
</dbReference>
<reference evidence="12 13" key="1">
    <citation type="submission" date="2017-05" db="EMBL/GenBank/DDBJ databases">
        <title>Draft genome sequence of Elsinoe australis.</title>
        <authorList>
            <person name="Cheng Q."/>
        </authorList>
    </citation>
    <scope>NUCLEOTIDE SEQUENCE [LARGE SCALE GENOMIC DNA]</scope>
    <source>
        <strain evidence="12 13">NL1</strain>
    </source>
</reference>
<dbReference type="EMBL" id="NHZQ01000087">
    <property type="protein sequence ID" value="PSK53789.1"/>
    <property type="molecule type" value="Genomic_DNA"/>
</dbReference>
<dbReference type="GO" id="GO:0005737">
    <property type="term" value="C:cytoplasm"/>
    <property type="evidence" value="ECO:0007669"/>
    <property type="project" value="UniProtKB-SubCell"/>
</dbReference>
<dbReference type="Gene3D" id="3.30.40.10">
    <property type="entry name" value="Zinc/RING finger domain, C3HC4 (zinc finger)"/>
    <property type="match status" value="1"/>
</dbReference>
<dbReference type="GO" id="GO:0061630">
    <property type="term" value="F:ubiquitin protein ligase activity"/>
    <property type="evidence" value="ECO:0007669"/>
    <property type="project" value="InterPro"/>
</dbReference>
<dbReference type="STRING" id="40998.A0A2P7ZZZ2"/>
<dbReference type="Pfam" id="PF10607">
    <property type="entry name" value="CTLH"/>
    <property type="match status" value="1"/>
</dbReference>
<dbReference type="SUPFAM" id="SSF57850">
    <property type="entry name" value="RING/U-box"/>
    <property type="match status" value="1"/>
</dbReference>
<evidence type="ECO:0000256" key="4">
    <source>
        <dbReference type="ARBA" id="ARBA00022771"/>
    </source>
</evidence>
<evidence type="ECO:0000256" key="3">
    <source>
        <dbReference type="ARBA" id="ARBA00022723"/>
    </source>
</evidence>
<evidence type="ECO:0000256" key="5">
    <source>
        <dbReference type="ARBA" id="ARBA00022833"/>
    </source>
</evidence>
<evidence type="ECO:0000256" key="8">
    <source>
        <dbReference type="ARBA" id="ARBA00080744"/>
    </source>
</evidence>
<accession>A0A2P7ZZZ2</accession>
<evidence type="ECO:0000256" key="6">
    <source>
        <dbReference type="ARBA" id="ARBA00061136"/>
    </source>
</evidence>
<comment type="caution">
    <text evidence="12">The sequence shown here is derived from an EMBL/GenBank/DDBJ whole genome shotgun (WGS) entry which is preliminary data.</text>
</comment>
<dbReference type="InterPro" id="IPR044063">
    <property type="entry name" value="ZF_RING_GID"/>
</dbReference>
<evidence type="ECO:0000259" key="11">
    <source>
        <dbReference type="PROSITE" id="PS51867"/>
    </source>
</evidence>
<dbReference type="Proteomes" id="UP000243723">
    <property type="component" value="Unassembled WGS sequence"/>
</dbReference>
<gene>
    <name evidence="12" type="ORF">B9Z65_7595</name>
</gene>
<feature type="zinc finger region" description="RING-Gid-type" evidence="9">
    <location>
        <begin position="373"/>
        <end position="414"/>
    </location>
</feature>
<evidence type="ECO:0000259" key="10">
    <source>
        <dbReference type="PROSITE" id="PS50897"/>
    </source>
</evidence>
<evidence type="ECO:0000256" key="9">
    <source>
        <dbReference type="PROSITE-ProRule" id="PRU01215"/>
    </source>
</evidence>
<evidence type="ECO:0000256" key="1">
    <source>
        <dbReference type="ARBA" id="ARBA00004496"/>
    </source>
</evidence>
<protein>
    <recommendedName>
        <fullName evidence="8">GID complex catalytic subunit 2</fullName>
    </recommendedName>
    <alternativeName>
        <fullName evidence="7">Glucose-induced degradation protein 2</fullName>
    </alternativeName>
</protein>
<keyword evidence="4 9" id="KW-0863">Zinc-finger</keyword>
<dbReference type="InterPro" id="IPR013083">
    <property type="entry name" value="Znf_RING/FYVE/PHD"/>
</dbReference>
<dbReference type="AlphaFoldDB" id="A0A2P7ZZZ2"/>
<dbReference type="SMART" id="SM00668">
    <property type="entry name" value="CTLH"/>
    <property type="match status" value="1"/>
</dbReference>
<dbReference type="InterPro" id="IPR006595">
    <property type="entry name" value="CTLH_C"/>
</dbReference>
<feature type="domain" description="RING-Gid-type" evidence="11">
    <location>
        <begin position="373"/>
        <end position="414"/>
    </location>
</feature>
<proteinExistence type="inferred from homology"/>
<dbReference type="SMART" id="SM00757">
    <property type="entry name" value="CRA"/>
    <property type="match status" value="1"/>
</dbReference>
<keyword evidence="2" id="KW-0963">Cytoplasm</keyword>
<dbReference type="GO" id="GO:0043161">
    <property type="term" value="P:proteasome-mediated ubiquitin-dependent protein catabolic process"/>
    <property type="evidence" value="ECO:0007669"/>
    <property type="project" value="InterPro"/>
</dbReference>
<evidence type="ECO:0000256" key="2">
    <source>
        <dbReference type="ARBA" id="ARBA00022490"/>
    </source>
</evidence>
<dbReference type="FunFam" id="3.30.40.10:FF:000143">
    <property type="entry name" value="Regulator of gluconeogenesis Rmd5"/>
    <property type="match status" value="1"/>
</dbReference>
<name>A0A2P7ZZZ2_9PEZI</name>
<keyword evidence="3" id="KW-0479">Metal-binding</keyword>
<organism evidence="12 13">
    <name type="scientific">Elsinoe australis</name>
    <dbReference type="NCBI Taxonomy" id="40998"/>
    <lineage>
        <taxon>Eukaryota</taxon>
        <taxon>Fungi</taxon>
        <taxon>Dikarya</taxon>
        <taxon>Ascomycota</taxon>
        <taxon>Pezizomycotina</taxon>
        <taxon>Dothideomycetes</taxon>
        <taxon>Dothideomycetidae</taxon>
        <taxon>Myriangiales</taxon>
        <taxon>Elsinoaceae</taxon>
        <taxon>Elsinoe</taxon>
    </lineage>
</organism>
<dbReference type="GO" id="GO:0008270">
    <property type="term" value="F:zinc ion binding"/>
    <property type="evidence" value="ECO:0007669"/>
    <property type="project" value="UniProtKB-KW"/>
</dbReference>
<comment type="similarity">
    <text evidence="6">Belongs to the RMD5/GID2 family.</text>
</comment>
<feature type="domain" description="CTLH" evidence="10">
    <location>
        <begin position="178"/>
        <end position="236"/>
    </location>
</feature>
<dbReference type="InterPro" id="IPR037683">
    <property type="entry name" value="Rmd5_dRing"/>
</dbReference>
<dbReference type="InterPro" id="IPR013144">
    <property type="entry name" value="CRA_dom"/>
</dbReference>
<evidence type="ECO:0000313" key="13">
    <source>
        <dbReference type="Proteomes" id="UP000243723"/>
    </source>
</evidence>
<dbReference type="InterPro" id="IPR045098">
    <property type="entry name" value="Fyv10_fam"/>
</dbReference>
<evidence type="ECO:0000256" key="7">
    <source>
        <dbReference type="ARBA" id="ARBA00075398"/>
    </source>
</evidence>
<evidence type="ECO:0000313" key="12">
    <source>
        <dbReference type="EMBL" id="PSK53789.1"/>
    </source>
</evidence>
<sequence>MESLIAAQRKWERQNGLEKTIDDVQAVIDLLTKTKEDIAGGDTEPAIALTKLKSNIKGNFESLNKDAKELHTSITNYGKLLDKRFKPMKVPQNSLDPFATQTHLTNRAIGMHLLREGMFDVASSFVGEASQHMKASNSEDQSKFWNVNGSGKLNADGYEDSDDEMDEDEESAGDLQNKFAEMYRILHSLRNERRLEPAITWAKANSDALEARGSNLEFELCRLRFVELYHGGGADNNMGGTEAGASGPLRALEYARATFPNFSKRYFKETASLVGSLAYSPSILSSPYRRIFFDSDAWEETATSFTREFCGLLGLSEKSPLYTAVTAGGIALPTLEKLERVMSEAGGQWTSANELPVEIPLPPSYLFHSIFVCPVSKEQATDANPPMMMPCGHVISKESLEKISRGSKFKCSYCPSESLPRDAKRVYL</sequence>
<dbReference type="InterPro" id="IPR024964">
    <property type="entry name" value="CTLH/CRA"/>
</dbReference>
<dbReference type="GO" id="GO:0034657">
    <property type="term" value="C:GID complex"/>
    <property type="evidence" value="ECO:0007669"/>
    <property type="project" value="TreeGrafter"/>
</dbReference>
<dbReference type="PANTHER" id="PTHR12170:SF3">
    <property type="entry name" value="GH10162P"/>
    <property type="match status" value="1"/>
</dbReference>
<dbReference type="PROSITE" id="PS51867">
    <property type="entry name" value="ZF_RING_GID"/>
    <property type="match status" value="1"/>
</dbReference>